<accession>A0AAW2VQ33</accession>
<protein>
    <submittedName>
        <fullName evidence="1">Uncharacterized protein</fullName>
    </submittedName>
</protein>
<reference evidence="1" key="2">
    <citation type="journal article" date="2024" name="Plant">
        <title>Genomic evolution and insights into agronomic trait innovations of Sesamum species.</title>
        <authorList>
            <person name="Miao H."/>
            <person name="Wang L."/>
            <person name="Qu L."/>
            <person name="Liu H."/>
            <person name="Sun Y."/>
            <person name="Le M."/>
            <person name="Wang Q."/>
            <person name="Wei S."/>
            <person name="Zheng Y."/>
            <person name="Lin W."/>
            <person name="Duan Y."/>
            <person name="Cao H."/>
            <person name="Xiong S."/>
            <person name="Wang X."/>
            <person name="Wei L."/>
            <person name="Li C."/>
            <person name="Ma Q."/>
            <person name="Ju M."/>
            <person name="Zhao R."/>
            <person name="Li G."/>
            <person name="Mu C."/>
            <person name="Tian Q."/>
            <person name="Mei H."/>
            <person name="Zhang T."/>
            <person name="Gao T."/>
            <person name="Zhang H."/>
        </authorList>
    </citation>
    <scope>NUCLEOTIDE SEQUENCE</scope>
    <source>
        <strain evidence="1">G02</strain>
    </source>
</reference>
<organism evidence="1">
    <name type="scientific">Sesamum radiatum</name>
    <name type="common">Black benniseed</name>
    <dbReference type="NCBI Taxonomy" id="300843"/>
    <lineage>
        <taxon>Eukaryota</taxon>
        <taxon>Viridiplantae</taxon>
        <taxon>Streptophyta</taxon>
        <taxon>Embryophyta</taxon>
        <taxon>Tracheophyta</taxon>
        <taxon>Spermatophyta</taxon>
        <taxon>Magnoliopsida</taxon>
        <taxon>eudicotyledons</taxon>
        <taxon>Gunneridae</taxon>
        <taxon>Pentapetalae</taxon>
        <taxon>asterids</taxon>
        <taxon>lamiids</taxon>
        <taxon>Lamiales</taxon>
        <taxon>Pedaliaceae</taxon>
        <taxon>Sesamum</taxon>
    </lineage>
</organism>
<evidence type="ECO:0000313" key="1">
    <source>
        <dbReference type="EMBL" id="KAL0431347.1"/>
    </source>
</evidence>
<gene>
    <name evidence="1" type="ORF">Sradi_0760700</name>
</gene>
<sequence>MREICRGLGSRLWARQREFCSTRGMAEVGGKRRFDWMDTWPKTCRRIFRPAGGGTTELVVGGGGEAI</sequence>
<proteinExistence type="predicted"/>
<name>A0AAW2VQ33_SESRA</name>
<dbReference type="AlphaFoldDB" id="A0AAW2VQ33"/>
<reference evidence="1" key="1">
    <citation type="submission" date="2020-06" db="EMBL/GenBank/DDBJ databases">
        <authorList>
            <person name="Li T."/>
            <person name="Hu X."/>
            <person name="Zhang T."/>
            <person name="Song X."/>
            <person name="Zhang H."/>
            <person name="Dai N."/>
            <person name="Sheng W."/>
            <person name="Hou X."/>
            <person name="Wei L."/>
        </authorList>
    </citation>
    <scope>NUCLEOTIDE SEQUENCE</scope>
    <source>
        <strain evidence="1">G02</strain>
        <tissue evidence="1">Leaf</tissue>
    </source>
</reference>
<dbReference type="EMBL" id="JACGWJ010000003">
    <property type="protein sequence ID" value="KAL0431347.1"/>
    <property type="molecule type" value="Genomic_DNA"/>
</dbReference>
<comment type="caution">
    <text evidence="1">The sequence shown here is derived from an EMBL/GenBank/DDBJ whole genome shotgun (WGS) entry which is preliminary data.</text>
</comment>